<protein>
    <recommendedName>
        <fullName evidence="3">Ubiquinone biosynthesis protein</fullName>
    </recommendedName>
</protein>
<dbReference type="Pfam" id="PF05019">
    <property type="entry name" value="Coq4"/>
    <property type="match status" value="1"/>
</dbReference>
<keyword evidence="2" id="KW-1185">Reference proteome</keyword>
<gene>
    <name evidence="1" type="ORF">MALV_52440</name>
</gene>
<evidence type="ECO:0000313" key="2">
    <source>
        <dbReference type="Proteomes" id="UP000466906"/>
    </source>
</evidence>
<name>A0A6N4V071_9MYCO</name>
<dbReference type="EMBL" id="AP022565">
    <property type="protein sequence ID" value="BBX30119.1"/>
    <property type="molecule type" value="Genomic_DNA"/>
</dbReference>
<dbReference type="InterPro" id="IPR007715">
    <property type="entry name" value="Coq4"/>
</dbReference>
<dbReference type="Proteomes" id="UP000466906">
    <property type="component" value="Chromosome"/>
</dbReference>
<accession>A0A6N4V071</accession>
<dbReference type="PANTHER" id="PTHR12922">
    <property type="entry name" value="UBIQUINONE BIOSYNTHESIS PROTEIN"/>
    <property type="match status" value="1"/>
</dbReference>
<reference evidence="1 2" key="1">
    <citation type="journal article" date="2019" name="Emerg. Microbes Infect.">
        <title>Comprehensive subspecies identification of 175 nontuberculous mycobacteria species based on 7547 genomic profiles.</title>
        <authorList>
            <person name="Matsumoto Y."/>
            <person name="Kinjo T."/>
            <person name="Motooka D."/>
            <person name="Nabeya D."/>
            <person name="Jung N."/>
            <person name="Uechi K."/>
            <person name="Horii T."/>
            <person name="Iida T."/>
            <person name="Fujita J."/>
            <person name="Nakamura S."/>
        </authorList>
    </citation>
    <scope>NUCLEOTIDE SEQUENCE [LARGE SCALE GENOMIC DNA]</scope>
    <source>
        <strain evidence="1 2">JCM 12272</strain>
    </source>
</reference>
<evidence type="ECO:0008006" key="3">
    <source>
        <dbReference type="Google" id="ProtNLM"/>
    </source>
</evidence>
<dbReference type="GO" id="GO:0006744">
    <property type="term" value="P:ubiquinone biosynthetic process"/>
    <property type="evidence" value="ECO:0007669"/>
    <property type="project" value="InterPro"/>
</dbReference>
<evidence type="ECO:0000313" key="1">
    <source>
        <dbReference type="EMBL" id="BBX30119.1"/>
    </source>
</evidence>
<organism evidence="1 2">
    <name type="scientific">Mycolicibacterium alvei</name>
    <dbReference type="NCBI Taxonomy" id="67081"/>
    <lineage>
        <taxon>Bacteria</taxon>
        <taxon>Bacillati</taxon>
        <taxon>Actinomycetota</taxon>
        <taxon>Actinomycetes</taxon>
        <taxon>Mycobacteriales</taxon>
        <taxon>Mycobacteriaceae</taxon>
        <taxon>Mycolicibacterium</taxon>
    </lineage>
</organism>
<dbReference type="KEGG" id="malv:MALV_52440"/>
<dbReference type="PANTHER" id="PTHR12922:SF7">
    <property type="entry name" value="UBIQUINONE BIOSYNTHESIS PROTEIN COQ4 HOMOLOG, MITOCHONDRIAL"/>
    <property type="match status" value="1"/>
</dbReference>
<dbReference type="AlphaFoldDB" id="A0A6N4V071"/>
<sequence length="244" mass="27580">MSCWRIFLLPGRYTEQIYEAFLAVEAPVFARAYHQVRVHPNGRKLFRDHPDLLGVLADDDYLASLPHGSLGHAYHSFLQTNRLDAGVFSEADIIRPLAEKNGWDEDFYYMIRRGTAVHDLFHTISGYGPDMVGEVLNLGFHCGQMEPAGAVKHMGRMFAMATPGASPRFKLRCYEQAVERGRRADCLMAAPWEELLPLPYREVQELLGVAPTNVAHPGGIWFTEWMPPGFKSPSRWDYEAVLAA</sequence>
<proteinExistence type="predicted"/>